<organism evidence="1 2">
    <name type="scientific">Citrullus colocynthis</name>
    <name type="common">colocynth</name>
    <dbReference type="NCBI Taxonomy" id="252529"/>
    <lineage>
        <taxon>Eukaryota</taxon>
        <taxon>Viridiplantae</taxon>
        <taxon>Streptophyta</taxon>
        <taxon>Embryophyta</taxon>
        <taxon>Tracheophyta</taxon>
        <taxon>Spermatophyta</taxon>
        <taxon>Magnoliopsida</taxon>
        <taxon>eudicotyledons</taxon>
        <taxon>Gunneridae</taxon>
        <taxon>Pentapetalae</taxon>
        <taxon>rosids</taxon>
        <taxon>fabids</taxon>
        <taxon>Cucurbitales</taxon>
        <taxon>Cucurbitaceae</taxon>
        <taxon>Benincaseae</taxon>
        <taxon>Citrullus</taxon>
    </lineage>
</organism>
<gene>
    <name evidence="1" type="ORF">CITCOLO1_LOCUS20275</name>
</gene>
<dbReference type="Proteomes" id="UP001642487">
    <property type="component" value="Chromosome 8"/>
</dbReference>
<evidence type="ECO:0000313" key="1">
    <source>
        <dbReference type="EMBL" id="CAK9327881.1"/>
    </source>
</evidence>
<sequence>MNCYLDLPKSSITQVQLNSIFRRYRMLEQRNLCRTSRFCGGSQLVLCDWFVLTRVCPSFLSLLHQSFLSASTVVAALSHIVTHNRRLSLVAATGFFVPL</sequence>
<keyword evidence="2" id="KW-1185">Reference proteome</keyword>
<proteinExistence type="predicted"/>
<name>A0ABP0Z842_9ROSI</name>
<dbReference type="EMBL" id="OZ021742">
    <property type="protein sequence ID" value="CAK9327881.1"/>
    <property type="molecule type" value="Genomic_DNA"/>
</dbReference>
<reference evidence="1 2" key="1">
    <citation type="submission" date="2024-03" db="EMBL/GenBank/DDBJ databases">
        <authorList>
            <person name="Gkanogiannis A."/>
            <person name="Becerra Lopez-Lavalle L."/>
        </authorList>
    </citation>
    <scope>NUCLEOTIDE SEQUENCE [LARGE SCALE GENOMIC DNA]</scope>
</reference>
<feature type="non-terminal residue" evidence="1">
    <location>
        <position position="99"/>
    </location>
</feature>
<evidence type="ECO:0000313" key="2">
    <source>
        <dbReference type="Proteomes" id="UP001642487"/>
    </source>
</evidence>
<protein>
    <submittedName>
        <fullName evidence="1">Uncharacterized protein</fullName>
    </submittedName>
</protein>
<accession>A0ABP0Z842</accession>